<dbReference type="InterPro" id="IPR017452">
    <property type="entry name" value="GPCR_Rhodpsn_7TM"/>
</dbReference>
<feature type="transmembrane region" description="Helical" evidence="17">
    <location>
        <begin position="489"/>
        <end position="517"/>
    </location>
</feature>
<dbReference type="Pfam" id="PF00001">
    <property type="entry name" value="7tm_1"/>
    <property type="match status" value="1"/>
</dbReference>
<evidence type="ECO:0000256" key="6">
    <source>
        <dbReference type="ARBA" id="ARBA00022737"/>
    </source>
</evidence>
<evidence type="ECO:0000256" key="4">
    <source>
        <dbReference type="ARBA" id="ARBA00022614"/>
    </source>
</evidence>
<reference evidence="21" key="1">
    <citation type="submission" date="2025-08" db="UniProtKB">
        <authorList>
            <consortium name="RefSeq"/>
        </authorList>
    </citation>
    <scope>IDENTIFICATION</scope>
    <source>
        <tissue evidence="21">Whole organism</tissue>
    </source>
</reference>
<dbReference type="PROSITE" id="PS50262">
    <property type="entry name" value="G_PROTEIN_RECEP_F1_2"/>
    <property type="match status" value="1"/>
</dbReference>
<comment type="subcellular location">
    <subcellularLocation>
        <location evidence="1">Cell membrane</location>
        <topology evidence="1">Multi-pass membrane protein</topology>
    </subcellularLocation>
</comment>
<dbReference type="Proteomes" id="UP000504606">
    <property type="component" value="Unplaced"/>
</dbReference>
<dbReference type="RefSeq" id="XP_052120784.1">
    <property type="nucleotide sequence ID" value="XM_052264824.1"/>
</dbReference>
<evidence type="ECO:0000256" key="3">
    <source>
        <dbReference type="ARBA" id="ARBA00022475"/>
    </source>
</evidence>
<feature type="transmembrane region" description="Helical" evidence="17">
    <location>
        <begin position="448"/>
        <end position="469"/>
    </location>
</feature>
<evidence type="ECO:0000256" key="7">
    <source>
        <dbReference type="ARBA" id="ARBA00022989"/>
    </source>
</evidence>
<sequence length="792" mass="87311">MRWLHVAAVTLGALILAGTLLLIGLHLSQPGPCGRGAMPCSSAPTCIPQRSWCNGHRDCPSGEDEDSVGCADWAGSDGVLHTVLDALPPSKTRTTPTLRKCALTNFPVSCRCEDTKLNCRGAGLVEPPASIRGGVSKLVLLNNFIKKVDSSSFSDYPSLALLHLGGNSITHIPAGTFTGKKYLQKLLLMNNMLRRWDSSPGELQDLQRLQWLFLDNNQLEDRTWPLGQLGALGHLEWLSITNNKLRLMQNEEFPLMTSLHELNLTNNAVSRIEEMTFARLSRLTLLELSSNDVRSIHPAAFEKLLELKELRLANNKLSILPDHIFESLGSLTKLDLGGNPIHIPGHLFLPLQNLTSLGLQDIDIGNIDVDMFSVLPKLSNVYFKFYYYCSFVPHVPRCKPNNDGVSSMEHLLHALPLRLTVWLVAGFTLGANVLVMSGRAALNDDNRVLSLVIRSLAAADLLMGVYLVVIASADEVMRGQYNSYAHAWMTSWACTLAGVLSMVSSEVSVMTLVFMSLDRFLLIADPLGRNLMSFRSSARAVAAIWVSCVILAVLPVAVHWRSSTRFYGANGMCFPLHIDDPYLTGWQYSTFIFLCVNGASLLLVALLYLGMFLSIVRTRRATPLAVGDVDVAKRFFFIVLTDACCWAPIAVMKVLALAHVHISAELYAWVVVFLVPINSAINPVLYTLTIPKYRQVLARLARRLAVCDAVLSTRRPSADLELSRYGVLPRVSQPSGSDGERRHPEDTGGPAEPRLQEDFSIHHGRRQPRPPWAQRRNSLRGSVGAPTASTCL</sequence>
<keyword evidence="7 17" id="KW-1133">Transmembrane helix</keyword>
<keyword evidence="8 15" id="KW-0297">G-protein coupled receptor</keyword>
<evidence type="ECO:0000256" key="1">
    <source>
        <dbReference type="ARBA" id="ARBA00004651"/>
    </source>
</evidence>
<keyword evidence="13 15" id="KW-0807">Transducer</keyword>
<organism evidence="20 21">
    <name type="scientific">Frankliniella occidentalis</name>
    <name type="common">Western flower thrips</name>
    <name type="synonym">Euthrips occidentalis</name>
    <dbReference type="NCBI Taxonomy" id="133901"/>
    <lineage>
        <taxon>Eukaryota</taxon>
        <taxon>Metazoa</taxon>
        <taxon>Ecdysozoa</taxon>
        <taxon>Arthropoda</taxon>
        <taxon>Hexapoda</taxon>
        <taxon>Insecta</taxon>
        <taxon>Pterygota</taxon>
        <taxon>Neoptera</taxon>
        <taxon>Paraneoptera</taxon>
        <taxon>Thysanoptera</taxon>
        <taxon>Terebrantia</taxon>
        <taxon>Thripoidea</taxon>
        <taxon>Thripidae</taxon>
        <taxon>Frankliniella</taxon>
    </lineage>
</organism>
<gene>
    <name evidence="21" type="primary">LOC113210484</name>
</gene>
<dbReference type="AlphaFoldDB" id="A0A9C6WVV7"/>
<comment type="caution">
    <text evidence="14">Lacks conserved residue(s) required for the propagation of feature annotation.</text>
</comment>
<dbReference type="PROSITE" id="PS51450">
    <property type="entry name" value="LRR"/>
    <property type="match status" value="1"/>
</dbReference>
<keyword evidence="12" id="KW-0325">Glycoprotein</keyword>
<evidence type="ECO:0000256" key="14">
    <source>
        <dbReference type="PROSITE-ProRule" id="PRU00124"/>
    </source>
</evidence>
<dbReference type="InterPro" id="IPR032675">
    <property type="entry name" value="LRR_dom_sf"/>
</dbReference>
<feature type="transmembrane region" description="Helical" evidence="17">
    <location>
        <begin position="415"/>
        <end position="436"/>
    </location>
</feature>
<evidence type="ECO:0000256" key="8">
    <source>
        <dbReference type="ARBA" id="ARBA00023040"/>
    </source>
</evidence>
<feature type="chain" id="PRO_5039369129" evidence="18">
    <location>
        <begin position="31"/>
        <end position="792"/>
    </location>
</feature>
<dbReference type="KEGG" id="foc:113210484"/>
<evidence type="ECO:0000256" key="2">
    <source>
        <dbReference type="ARBA" id="ARBA00010663"/>
    </source>
</evidence>
<dbReference type="Pfam" id="PF13855">
    <property type="entry name" value="LRR_8"/>
    <property type="match status" value="2"/>
</dbReference>
<dbReference type="PANTHER" id="PTHR24372">
    <property type="entry name" value="GLYCOPROTEIN HORMONE RECEPTOR"/>
    <property type="match status" value="1"/>
</dbReference>
<dbReference type="InterPro" id="IPR003591">
    <property type="entry name" value="Leu-rich_rpt_typical-subtyp"/>
</dbReference>
<feature type="transmembrane region" description="Helical" evidence="17">
    <location>
        <begin position="538"/>
        <end position="558"/>
    </location>
</feature>
<dbReference type="Gene3D" id="3.80.10.10">
    <property type="entry name" value="Ribonuclease Inhibitor"/>
    <property type="match status" value="2"/>
</dbReference>
<dbReference type="InterPro" id="IPR008112">
    <property type="entry name" value="Relaxin_rcpt"/>
</dbReference>
<dbReference type="SMART" id="SM00369">
    <property type="entry name" value="LRR_TYP"/>
    <property type="match status" value="7"/>
</dbReference>
<name>A0A9C6WVV7_FRAOC</name>
<dbReference type="InterPro" id="IPR001611">
    <property type="entry name" value="Leu-rich_rpt"/>
</dbReference>
<keyword evidence="4" id="KW-0433">Leucine-rich repeat</keyword>
<evidence type="ECO:0000313" key="20">
    <source>
        <dbReference type="Proteomes" id="UP000504606"/>
    </source>
</evidence>
<keyword evidence="20" id="KW-1185">Reference proteome</keyword>
<feature type="transmembrane region" description="Helical" evidence="17">
    <location>
        <begin position="591"/>
        <end position="615"/>
    </location>
</feature>
<dbReference type="Gene3D" id="1.20.1070.10">
    <property type="entry name" value="Rhodopsin 7-helix transmembrane proteins"/>
    <property type="match status" value="1"/>
</dbReference>
<evidence type="ECO:0000313" key="21">
    <source>
        <dbReference type="RefSeq" id="XP_052120784.1"/>
    </source>
</evidence>
<dbReference type="PROSITE" id="PS50068">
    <property type="entry name" value="LDLRA_2"/>
    <property type="match status" value="1"/>
</dbReference>
<dbReference type="CDD" id="cd15137">
    <property type="entry name" value="7tmA_Relaxin_R"/>
    <property type="match status" value="1"/>
</dbReference>
<dbReference type="GeneID" id="113210484"/>
<evidence type="ECO:0000256" key="16">
    <source>
        <dbReference type="SAM" id="MobiDB-lite"/>
    </source>
</evidence>
<dbReference type="PANTHER" id="PTHR24372:SF80">
    <property type="entry name" value="FI21465P1-RELATED"/>
    <property type="match status" value="1"/>
</dbReference>
<keyword evidence="3" id="KW-1003">Cell membrane</keyword>
<evidence type="ECO:0000256" key="9">
    <source>
        <dbReference type="ARBA" id="ARBA00023136"/>
    </source>
</evidence>
<keyword evidence="9 17" id="KW-0472">Membrane</keyword>
<evidence type="ECO:0000256" key="17">
    <source>
        <dbReference type="SAM" id="Phobius"/>
    </source>
</evidence>
<dbReference type="Gene3D" id="4.10.400.10">
    <property type="entry name" value="Low-density Lipoprotein Receptor"/>
    <property type="match status" value="1"/>
</dbReference>
<dbReference type="GO" id="GO:0008528">
    <property type="term" value="F:G protein-coupled peptide receptor activity"/>
    <property type="evidence" value="ECO:0007669"/>
    <property type="project" value="TreeGrafter"/>
</dbReference>
<keyword evidence="5 15" id="KW-0812">Transmembrane</keyword>
<evidence type="ECO:0000256" key="11">
    <source>
        <dbReference type="ARBA" id="ARBA00023170"/>
    </source>
</evidence>
<dbReference type="Pfam" id="PF00057">
    <property type="entry name" value="Ldl_recept_a"/>
    <property type="match status" value="1"/>
</dbReference>
<evidence type="ECO:0000256" key="10">
    <source>
        <dbReference type="ARBA" id="ARBA00023157"/>
    </source>
</evidence>
<dbReference type="InterPro" id="IPR036055">
    <property type="entry name" value="LDL_receptor-like_sf"/>
</dbReference>
<dbReference type="SMART" id="SM00192">
    <property type="entry name" value="LDLa"/>
    <property type="match status" value="1"/>
</dbReference>
<dbReference type="InterPro" id="IPR000276">
    <property type="entry name" value="GPCR_Rhodpsn"/>
</dbReference>
<keyword evidence="11 15" id="KW-0675">Receptor</keyword>
<dbReference type="SUPFAM" id="SSF52058">
    <property type="entry name" value="L domain-like"/>
    <property type="match status" value="1"/>
</dbReference>
<dbReference type="GO" id="GO:0009755">
    <property type="term" value="P:hormone-mediated signaling pathway"/>
    <property type="evidence" value="ECO:0007669"/>
    <property type="project" value="TreeGrafter"/>
</dbReference>
<feature type="domain" description="G-protein coupled receptors family 1 profile" evidence="19">
    <location>
        <begin position="431"/>
        <end position="686"/>
    </location>
</feature>
<dbReference type="GO" id="GO:0005886">
    <property type="term" value="C:plasma membrane"/>
    <property type="evidence" value="ECO:0007669"/>
    <property type="project" value="UniProtKB-SubCell"/>
</dbReference>
<protein>
    <submittedName>
        <fullName evidence="21">Relaxin receptor 2-like isoform X1</fullName>
    </submittedName>
</protein>
<comment type="similarity">
    <text evidence="2 15">Belongs to the G-protein coupled receptor 1 family.</text>
</comment>
<evidence type="ECO:0000259" key="19">
    <source>
        <dbReference type="PROSITE" id="PS50262"/>
    </source>
</evidence>
<evidence type="ECO:0000256" key="18">
    <source>
        <dbReference type="SAM" id="SignalP"/>
    </source>
</evidence>
<dbReference type="InterPro" id="IPR023415">
    <property type="entry name" value="LDLR_class-A_CS"/>
</dbReference>
<dbReference type="PROSITE" id="PS00237">
    <property type="entry name" value="G_PROTEIN_RECEP_F1_1"/>
    <property type="match status" value="1"/>
</dbReference>
<evidence type="ECO:0000256" key="15">
    <source>
        <dbReference type="RuleBase" id="RU000688"/>
    </source>
</evidence>
<dbReference type="PRINTS" id="PR00237">
    <property type="entry name" value="GPCRRHODOPSN"/>
</dbReference>
<dbReference type="OrthoDB" id="6022531at2759"/>
<keyword evidence="6" id="KW-0677">Repeat</keyword>
<dbReference type="InterPro" id="IPR002172">
    <property type="entry name" value="LDrepeatLR_classA_rpt"/>
</dbReference>
<dbReference type="PRINTS" id="PR01739">
    <property type="entry name" value="RELAXINR"/>
</dbReference>
<accession>A0A9C6WVV7</accession>
<dbReference type="GO" id="GO:0007189">
    <property type="term" value="P:adenylate cyclase-activating G protein-coupled receptor signaling pathway"/>
    <property type="evidence" value="ECO:0007669"/>
    <property type="project" value="TreeGrafter"/>
</dbReference>
<proteinExistence type="inferred from homology"/>
<evidence type="ECO:0000256" key="13">
    <source>
        <dbReference type="ARBA" id="ARBA00023224"/>
    </source>
</evidence>
<feature type="transmembrane region" description="Helical" evidence="17">
    <location>
        <begin position="635"/>
        <end position="660"/>
    </location>
</feature>
<dbReference type="CDD" id="cd00112">
    <property type="entry name" value="LDLa"/>
    <property type="match status" value="1"/>
</dbReference>
<evidence type="ECO:0000256" key="5">
    <source>
        <dbReference type="ARBA" id="ARBA00022692"/>
    </source>
</evidence>
<keyword evidence="10" id="KW-1015">Disulfide bond</keyword>
<feature type="signal peptide" evidence="18">
    <location>
        <begin position="1"/>
        <end position="30"/>
    </location>
</feature>
<dbReference type="SUPFAM" id="SSF81321">
    <property type="entry name" value="Family A G protein-coupled receptor-like"/>
    <property type="match status" value="1"/>
</dbReference>
<evidence type="ECO:0000256" key="12">
    <source>
        <dbReference type="ARBA" id="ARBA00023180"/>
    </source>
</evidence>
<keyword evidence="18" id="KW-0732">Signal</keyword>
<feature type="region of interest" description="Disordered" evidence="16">
    <location>
        <begin position="729"/>
        <end position="792"/>
    </location>
</feature>
<feature type="transmembrane region" description="Helical" evidence="17">
    <location>
        <begin position="666"/>
        <end position="689"/>
    </location>
</feature>
<dbReference type="PROSITE" id="PS01209">
    <property type="entry name" value="LDLRA_1"/>
    <property type="match status" value="1"/>
</dbReference>
<dbReference type="SUPFAM" id="SSF57424">
    <property type="entry name" value="LDL receptor-like module"/>
    <property type="match status" value="1"/>
</dbReference>